<keyword evidence="4" id="KW-1185">Reference proteome</keyword>
<evidence type="ECO:0000256" key="2">
    <source>
        <dbReference type="SAM" id="SignalP"/>
    </source>
</evidence>
<organism evidence="3 4">
    <name type="scientific">Phellinidium pouzarii</name>
    <dbReference type="NCBI Taxonomy" id="167371"/>
    <lineage>
        <taxon>Eukaryota</taxon>
        <taxon>Fungi</taxon>
        <taxon>Dikarya</taxon>
        <taxon>Basidiomycota</taxon>
        <taxon>Agaricomycotina</taxon>
        <taxon>Agaricomycetes</taxon>
        <taxon>Hymenochaetales</taxon>
        <taxon>Hymenochaetaceae</taxon>
        <taxon>Phellinidium</taxon>
    </lineage>
</organism>
<feature type="transmembrane region" description="Helical" evidence="1">
    <location>
        <begin position="156"/>
        <end position="179"/>
    </location>
</feature>
<evidence type="ECO:0000256" key="1">
    <source>
        <dbReference type="SAM" id="Phobius"/>
    </source>
</evidence>
<dbReference type="AlphaFoldDB" id="A0A4S4KZ10"/>
<feature type="chain" id="PRO_5020409817" evidence="2">
    <location>
        <begin position="20"/>
        <end position="223"/>
    </location>
</feature>
<keyword evidence="2" id="KW-0732">Signal</keyword>
<gene>
    <name evidence="3" type="ORF">EW145_g6068</name>
</gene>
<feature type="transmembrane region" description="Helical" evidence="1">
    <location>
        <begin position="94"/>
        <end position="113"/>
    </location>
</feature>
<dbReference type="OrthoDB" id="2560085at2759"/>
<dbReference type="EMBL" id="SGPK01000423">
    <property type="protein sequence ID" value="THH03711.1"/>
    <property type="molecule type" value="Genomic_DNA"/>
</dbReference>
<keyword evidence="1" id="KW-1133">Transmembrane helix</keyword>
<evidence type="ECO:0000313" key="4">
    <source>
        <dbReference type="Proteomes" id="UP000308199"/>
    </source>
</evidence>
<accession>A0A4S4KZ10</accession>
<feature type="transmembrane region" description="Helical" evidence="1">
    <location>
        <begin position="55"/>
        <end position="82"/>
    </location>
</feature>
<keyword evidence="1" id="KW-0812">Transmembrane</keyword>
<feature type="signal peptide" evidence="2">
    <location>
        <begin position="1"/>
        <end position="19"/>
    </location>
</feature>
<comment type="caution">
    <text evidence="3">The sequence shown here is derived from an EMBL/GenBank/DDBJ whole genome shotgun (WGS) entry which is preliminary data.</text>
</comment>
<keyword evidence="1" id="KW-0472">Membrane</keyword>
<name>A0A4S4KZ10_9AGAM</name>
<reference evidence="3 4" key="1">
    <citation type="submission" date="2019-02" db="EMBL/GenBank/DDBJ databases">
        <title>Genome sequencing of the rare red list fungi Phellinidium pouzarii.</title>
        <authorList>
            <person name="Buettner E."/>
            <person name="Kellner H."/>
        </authorList>
    </citation>
    <scope>NUCLEOTIDE SEQUENCE [LARGE SCALE GENOMIC DNA]</scope>
    <source>
        <strain evidence="3 4">DSM 108285</strain>
    </source>
</reference>
<sequence>MSAPARFAALFLSLSFGLASLSVGIDAFVKSNNLENLVSKHVPPGVVVDINKQDVFATGIVVTIVSGLLAITSIVTLLFTSLRTCKLSTTAHRVLASLHVLFSTCLFAALVPFDDIARNRQVKITASLGGIPLPPIAVQQQEHALGVSPTYWSMHYIRLVAIIPWFAVLFGVLAGAALFRAPASMAYTHNGNFTEDGPHSMVLGEKPNVVESASTIQERDEKV</sequence>
<evidence type="ECO:0000313" key="3">
    <source>
        <dbReference type="EMBL" id="THH03711.1"/>
    </source>
</evidence>
<proteinExistence type="predicted"/>
<protein>
    <submittedName>
        <fullName evidence="3">Uncharacterized protein</fullName>
    </submittedName>
</protein>
<dbReference type="Proteomes" id="UP000308199">
    <property type="component" value="Unassembled WGS sequence"/>
</dbReference>